<dbReference type="InterPro" id="IPR012337">
    <property type="entry name" value="RNaseH-like_sf"/>
</dbReference>
<comment type="caution">
    <text evidence="2">The sequence shown here is derived from an EMBL/GenBank/DDBJ whole genome shotgun (WGS) entry which is preliminary data.</text>
</comment>
<dbReference type="Pfam" id="PF04937">
    <property type="entry name" value="DUF659"/>
    <property type="match status" value="1"/>
</dbReference>
<evidence type="ECO:0000313" key="3">
    <source>
        <dbReference type="Proteomes" id="UP000585474"/>
    </source>
</evidence>
<dbReference type="PANTHER" id="PTHR32166">
    <property type="entry name" value="OSJNBA0013A04.12 PROTEIN"/>
    <property type="match status" value="1"/>
</dbReference>
<keyword evidence="3" id="KW-1185">Reference proteome</keyword>
<dbReference type="InterPro" id="IPR007021">
    <property type="entry name" value="DUF659"/>
</dbReference>
<gene>
    <name evidence="2" type="ORF">Acr_17g0004230</name>
</gene>
<accession>A0A7J0G246</accession>
<dbReference type="Proteomes" id="UP000585474">
    <property type="component" value="Unassembled WGS sequence"/>
</dbReference>
<feature type="domain" description="DUF659" evidence="1">
    <location>
        <begin position="184"/>
        <end position="310"/>
    </location>
</feature>
<dbReference type="EMBL" id="BJWL01000017">
    <property type="protein sequence ID" value="GFZ04851.1"/>
    <property type="molecule type" value="Genomic_DNA"/>
</dbReference>
<dbReference type="PANTHER" id="PTHR32166:SF81">
    <property type="entry name" value="OS06G0658400 PROTEIN"/>
    <property type="match status" value="1"/>
</dbReference>
<evidence type="ECO:0000259" key="1">
    <source>
        <dbReference type="Pfam" id="PF04937"/>
    </source>
</evidence>
<dbReference type="AlphaFoldDB" id="A0A7J0G246"/>
<sequence length="456" mass="50501">MSSSQSLRPSAVLGAKFDDKPLWNHVKVVTTVGGGWGNQTWNCNYCNKKVVGLYTKVKGHLMRLAHHNVEGCMAISDDILEAIKEHETAEARKAQQTLNVRRKADYVSIPEGSDLLQQKKRKGMASGKDALVSSFNVAERDVADKEAARMFYASGLPFNFARSPYFRKYSLTLANSRLAGYVPPSFNRLRTTLLAQEKEHINKLLQPIKETWKKKGVSVVSDGWSDRQLRPLINVMAASSGRAMFVKAIDASGNVKDVEYVASLFIQVIKDLGEANVVQIVTDNASNYKAAGLSGTKVTLLCIACMAHSLVSKYYCDAWLNDAGGNGVTWVAPHEDHEVSINRTLAFKLLSQPASSSCAERNWSTYSVIQSIKRNRLTTSRSEDLVFVHCNLRLLSRKSKEYTDGPTKFWDISGDQFDIEGQEVGELAQLSLDEPELKMMTFQDAEEGEGTDIGTG</sequence>
<reference evidence="2 3" key="1">
    <citation type="submission" date="2019-07" db="EMBL/GenBank/DDBJ databases">
        <title>De Novo Assembly of kiwifruit Actinidia rufa.</title>
        <authorList>
            <person name="Sugita-Konishi S."/>
            <person name="Sato K."/>
            <person name="Mori E."/>
            <person name="Abe Y."/>
            <person name="Kisaki G."/>
            <person name="Hamano K."/>
            <person name="Suezawa K."/>
            <person name="Otani M."/>
            <person name="Fukuda T."/>
            <person name="Manabe T."/>
            <person name="Gomi K."/>
            <person name="Tabuchi M."/>
            <person name="Akimitsu K."/>
            <person name="Kataoka I."/>
        </authorList>
    </citation>
    <scope>NUCLEOTIDE SEQUENCE [LARGE SCALE GENOMIC DNA]</scope>
    <source>
        <strain evidence="3">cv. Fuchu</strain>
    </source>
</reference>
<organism evidence="2 3">
    <name type="scientific">Actinidia rufa</name>
    <dbReference type="NCBI Taxonomy" id="165716"/>
    <lineage>
        <taxon>Eukaryota</taxon>
        <taxon>Viridiplantae</taxon>
        <taxon>Streptophyta</taxon>
        <taxon>Embryophyta</taxon>
        <taxon>Tracheophyta</taxon>
        <taxon>Spermatophyta</taxon>
        <taxon>Magnoliopsida</taxon>
        <taxon>eudicotyledons</taxon>
        <taxon>Gunneridae</taxon>
        <taxon>Pentapetalae</taxon>
        <taxon>asterids</taxon>
        <taxon>Ericales</taxon>
        <taxon>Actinidiaceae</taxon>
        <taxon>Actinidia</taxon>
    </lineage>
</organism>
<evidence type="ECO:0000313" key="2">
    <source>
        <dbReference type="EMBL" id="GFZ04851.1"/>
    </source>
</evidence>
<proteinExistence type="predicted"/>
<dbReference type="OrthoDB" id="1937290at2759"/>
<protein>
    <recommendedName>
        <fullName evidence="1">DUF659 domain-containing protein</fullName>
    </recommendedName>
</protein>
<name>A0A7J0G246_9ERIC</name>
<dbReference type="SUPFAM" id="SSF53098">
    <property type="entry name" value="Ribonuclease H-like"/>
    <property type="match status" value="2"/>
</dbReference>